<name>T5KLQ1_MICMQ</name>
<organism evidence="1 2">
    <name type="scientific">Microbacterium maritypicum MF109</name>
    <dbReference type="NCBI Taxonomy" id="1333857"/>
    <lineage>
        <taxon>Bacteria</taxon>
        <taxon>Bacillati</taxon>
        <taxon>Actinomycetota</taxon>
        <taxon>Actinomycetes</taxon>
        <taxon>Micrococcales</taxon>
        <taxon>Microbacteriaceae</taxon>
        <taxon>Microbacterium</taxon>
    </lineage>
</organism>
<gene>
    <name evidence="1" type="ORF">L687_15685</name>
</gene>
<accession>T5KLQ1</accession>
<protein>
    <submittedName>
        <fullName evidence="1">Uncharacterized protein</fullName>
    </submittedName>
</protein>
<evidence type="ECO:0000313" key="1">
    <source>
        <dbReference type="EMBL" id="EQM80379.1"/>
    </source>
</evidence>
<dbReference type="Proteomes" id="UP000016033">
    <property type="component" value="Unassembled WGS sequence"/>
</dbReference>
<comment type="caution">
    <text evidence="1">The sequence shown here is derived from an EMBL/GenBank/DDBJ whole genome shotgun (WGS) entry which is preliminary data.</text>
</comment>
<dbReference type="PATRIC" id="fig|1333857.3.peg.1447"/>
<dbReference type="AlphaFoldDB" id="T5KLQ1"/>
<reference evidence="1 2" key="1">
    <citation type="journal article" date="2013" name="Genome Announc.">
        <title>Whole-genome sequences of five oyster-associated bacteria show potential for crude oil hydrocarbon degradation.</title>
        <authorList>
            <person name="Chauhan A."/>
            <person name="Green S."/>
            <person name="Pathak A."/>
            <person name="Thomas J."/>
            <person name="Venkatramanan R."/>
        </authorList>
    </citation>
    <scope>NUCLEOTIDE SEQUENCE [LARGE SCALE GENOMIC DNA]</scope>
    <source>
        <strain evidence="1 2">MF109</strain>
    </source>
</reference>
<sequence>MAADSAYGISFVRGTESETAPIREISVYSAAETPAVVPGPVTEDGLGIGATKAEVLAAYPDAQEGVSTMGSDTWLMLPSATDAHVFFAFRENSDTAWDVTVTTGAEPSYEVCG</sequence>
<dbReference type="EMBL" id="ATAO01000157">
    <property type="protein sequence ID" value="EQM80379.1"/>
    <property type="molecule type" value="Genomic_DNA"/>
</dbReference>
<evidence type="ECO:0000313" key="2">
    <source>
        <dbReference type="Proteomes" id="UP000016033"/>
    </source>
</evidence>
<proteinExistence type="predicted"/>